<gene>
    <name evidence="2" type="ORF">Tci_898388</name>
</gene>
<feature type="compositionally biased region" description="Polar residues" evidence="1">
    <location>
        <begin position="1"/>
        <end position="18"/>
    </location>
</feature>
<comment type="caution">
    <text evidence="2">The sequence shown here is derived from an EMBL/GenBank/DDBJ whole genome shotgun (WGS) entry which is preliminary data.</text>
</comment>
<name>A0A699UYQ9_TANCI</name>
<protein>
    <submittedName>
        <fullName evidence="2">Uncharacterized protein</fullName>
    </submittedName>
</protein>
<reference evidence="2" key="1">
    <citation type="journal article" date="2019" name="Sci. Rep.">
        <title>Draft genome of Tanacetum cinerariifolium, the natural source of mosquito coil.</title>
        <authorList>
            <person name="Yamashiro T."/>
            <person name="Shiraishi A."/>
            <person name="Satake H."/>
            <person name="Nakayama K."/>
        </authorList>
    </citation>
    <scope>NUCLEOTIDE SEQUENCE</scope>
</reference>
<evidence type="ECO:0000256" key="1">
    <source>
        <dbReference type="SAM" id="MobiDB-lite"/>
    </source>
</evidence>
<sequence length="152" mass="17065">MESIFETHSQMDAQTPTSMAPLPMSSLTITPSTIATVTTIQQAPTLSTTPPKNDEFFKTIDENMQKIIKEQVKEQVKVQVSKILPKIEQTVNEQLEVEVLTRSSNSSKTSYAVAAYLSKIELKKILIEKIEGNKSIHRSNEQRNLYKALVKA</sequence>
<dbReference type="AlphaFoldDB" id="A0A699UYQ9"/>
<feature type="non-terminal residue" evidence="2">
    <location>
        <position position="152"/>
    </location>
</feature>
<accession>A0A699UYQ9</accession>
<dbReference type="EMBL" id="BKCJ011368567">
    <property type="protein sequence ID" value="GFD26419.1"/>
    <property type="molecule type" value="Genomic_DNA"/>
</dbReference>
<evidence type="ECO:0000313" key="2">
    <source>
        <dbReference type="EMBL" id="GFD26419.1"/>
    </source>
</evidence>
<feature type="region of interest" description="Disordered" evidence="1">
    <location>
        <begin position="1"/>
        <end position="21"/>
    </location>
</feature>
<proteinExistence type="predicted"/>
<organism evidence="2">
    <name type="scientific">Tanacetum cinerariifolium</name>
    <name type="common">Dalmatian daisy</name>
    <name type="synonym">Chrysanthemum cinerariifolium</name>
    <dbReference type="NCBI Taxonomy" id="118510"/>
    <lineage>
        <taxon>Eukaryota</taxon>
        <taxon>Viridiplantae</taxon>
        <taxon>Streptophyta</taxon>
        <taxon>Embryophyta</taxon>
        <taxon>Tracheophyta</taxon>
        <taxon>Spermatophyta</taxon>
        <taxon>Magnoliopsida</taxon>
        <taxon>eudicotyledons</taxon>
        <taxon>Gunneridae</taxon>
        <taxon>Pentapetalae</taxon>
        <taxon>asterids</taxon>
        <taxon>campanulids</taxon>
        <taxon>Asterales</taxon>
        <taxon>Asteraceae</taxon>
        <taxon>Asteroideae</taxon>
        <taxon>Anthemideae</taxon>
        <taxon>Anthemidinae</taxon>
        <taxon>Tanacetum</taxon>
    </lineage>
</organism>